<gene>
    <name evidence="10" type="ORF">ILUMI_07968</name>
</gene>
<evidence type="ECO:0000313" key="10">
    <source>
        <dbReference type="EMBL" id="KAF2898206.1"/>
    </source>
</evidence>
<dbReference type="GO" id="GO:0003725">
    <property type="term" value="F:double-stranded RNA binding"/>
    <property type="evidence" value="ECO:0007669"/>
    <property type="project" value="TreeGrafter"/>
</dbReference>
<keyword evidence="6 8" id="KW-0472">Membrane</keyword>
<protein>
    <submittedName>
        <fullName evidence="10">Uncharacterized protein</fullName>
    </submittedName>
</protein>
<dbReference type="PANTHER" id="PTHR12185:SF14">
    <property type="entry name" value="CHOLESTEROL UPTAKE PROTEIN 1"/>
    <property type="match status" value="1"/>
</dbReference>
<dbReference type="GO" id="GO:0005886">
    <property type="term" value="C:plasma membrane"/>
    <property type="evidence" value="ECO:0007669"/>
    <property type="project" value="TreeGrafter"/>
</dbReference>
<keyword evidence="5 8" id="KW-1133">Transmembrane helix</keyword>
<evidence type="ECO:0000256" key="5">
    <source>
        <dbReference type="ARBA" id="ARBA00022989"/>
    </source>
</evidence>
<evidence type="ECO:0000256" key="4">
    <source>
        <dbReference type="ARBA" id="ARBA00022729"/>
    </source>
</evidence>
<feature type="transmembrane region" description="Helical" evidence="8">
    <location>
        <begin position="402"/>
        <end position="424"/>
    </location>
</feature>
<feature type="transmembrane region" description="Helical" evidence="8">
    <location>
        <begin position="523"/>
        <end position="542"/>
    </location>
</feature>
<dbReference type="GO" id="GO:0051033">
    <property type="term" value="F:RNA transmembrane transporter activity"/>
    <property type="evidence" value="ECO:0007669"/>
    <property type="project" value="TreeGrafter"/>
</dbReference>
<evidence type="ECO:0000313" key="11">
    <source>
        <dbReference type="Proteomes" id="UP000801492"/>
    </source>
</evidence>
<dbReference type="Proteomes" id="UP000801492">
    <property type="component" value="Unassembled WGS sequence"/>
</dbReference>
<dbReference type="PANTHER" id="PTHR12185">
    <property type="entry name" value="SID1 TRANSMEMBRANE FAMILY MEMEBER"/>
    <property type="match status" value="1"/>
</dbReference>
<comment type="similarity">
    <text evidence="2">Belongs to the SID1 family.</text>
</comment>
<dbReference type="EMBL" id="VTPC01003648">
    <property type="protein sequence ID" value="KAF2898206.1"/>
    <property type="molecule type" value="Genomic_DNA"/>
</dbReference>
<dbReference type="InterPro" id="IPR025958">
    <property type="entry name" value="SID1_TM_fam"/>
</dbReference>
<feature type="chain" id="PRO_5035454884" evidence="9">
    <location>
        <begin position="19"/>
        <end position="777"/>
    </location>
</feature>
<evidence type="ECO:0000256" key="3">
    <source>
        <dbReference type="ARBA" id="ARBA00022692"/>
    </source>
</evidence>
<dbReference type="GO" id="GO:0005764">
    <property type="term" value="C:lysosome"/>
    <property type="evidence" value="ECO:0007669"/>
    <property type="project" value="TreeGrafter"/>
</dbReference>
<accession>A0A8K0D779</accession>
<dbReference type="OrthoDB" id="416618at2759"/>
<feature type="transmembrane region" description="Helical" evidence="8">
    <location>
        <begin position="312"/>
        <end position="338"/>
    </location>
</feature>
<evidence type="ECO:0000256" key="9">
    <source>
        <dbReference type="SAM" id="SignalP"/>
    </source>
</evidence>
<evidence type="ECO:0000256" key="6">
    <source>
        <dbReference type="ARBA" id="ARBA00023136"/>
    </source>
</evidence>
<evidence type="ECO:0000256" key="1">
    <source>
        <dbReference type="ARBA" id="ARBA00004141"/>
    </source>
</evidence>
<keyword evidence="4 9" id="KW-0732">Signal</keyword>
<comment type="caution">
    <text evidence="10">The sequence shown here is derived from an EMBL/GenBank/DDBJ whole genome shotgun (WGS) entry which is preliminary data.</text>
</comment>
<proteinExistence type="inferred from homology"/>
<comment type="subcellular location">
    <subcellularLocation>
        <location evidence="1">Membrane</location>
        <topology evidence="1">Multi-pass membrane protein</topology>
    </subcellularLocation>
</comment>
<feature type="transmembrane region" description="Helical" evidence="8">
    <location>
        <begin position="578"/>
        <end position="600"/>
    </location>
</feature>
<keyword evidence="11" id="KW-1185">Reference proteome</keyword>
<name>A0A8K0D779_IGNLU</name>
<evidence type="ECO:0000256" key="7">
    <source>
        <dbReference type="ARBA" id="ARBA00023180"/>
    </source>
</evidence>
<feature type="signal peptide" evidence="9">
    <location>
        <begin position="1"/>
        <end position="18"/>
    </location>
</feature>
<dbReference type="AlphaFoldDB" id="A0A8K0D779"/>
<feature type="transmembrane region" description="Helical" evidence="8">
    <location>
        <begin position="660"/>
        <end position="681"/>
    </location>
</feature>
<dbReference type="Pfam" id="PF13965">
    <property type="entry name" value="SID-1_RNA_chan"/>
    <property type="match status" value="1"/>
</dbReference>
<feature type="transmembrane region" description="Helical" evidence="8">
    <location>
        <begin position="743"/>
        <end position="762"/>
    </location>
</feature>
<feature type="transmembrane region" description="Helical" evidence="8">
    <location>
        <begin position="458"/>
        <end position="477"/>
    </location>
</feature>
<feature type="transmembrane region" description="Helical" evidence="8">
    <location>
        <begin position="554"/>
        <end position="572"/>
    </location>
</feature>
<evidence type="ECO:0000256" key="2">
    <source>
        <dbReference type="ARBA" id="ARBA00006618"/>
    </source>
</evidence>
<feature type="transmembrane region" description="Helical" evidence="8">
    <location>
        <begin position="693"/>
        <end position="712"/>
    </location>
</feature>
<feature type="transmembrane region" description="Helical" evidence="8">
    <location>
        <begin position="497"/>
        <end position="517"/>
    </location>
</feature>
<sequence length="777" mass="88792">MYKLLLFISIGSIIRVNCVENFEKDFQTKIIKGYYHRNIVDKVDANKEFIIRFPNSTSKYPYVVYASSQLAHYGHPVFIVVRQQQTVTSWELPLPVESKSGVIKFTSTSRTLCHNSMPIISELPRSIVHQHNSGNTNIPGIHKELTMSIASTSNVAIEFSVRVEEEENFYVEEDKSYFVTISPSEPRFFYYKFAEKNDDKFINTVILEVDSDDDICLTVSVQEPSCPVSDLDNDIWLQGKYQTVVSKGGIIIKEKEYPNGFFIVFVAKGDNYACSREKASVIPLPKAEVIKPLNRSSSVLFSVKPGISKDDYVVASLSTLGAVLIFYLLFSLTTWAFYRWLYRVKVVQQDIPLQNVRDTIDASTRDEEFISVDDIDARLASRSLMLTDLARKKEEYIEKKSYAYLWHVVSIAIFYGIPVVQLVITYQRVLNISGNQDICYYNFLCAHPLFGLSDFNHIYSNIGYGLVGILFLLITFYKQHYVLHNPSHGIPKHYGLFYAMGVALIMEGVLSACYHICPNQSNFQFDTSFMYVMATLCIIKLYQNRHPDINATAYVTFVVLGFAIFAAMVGILNGHITFWIIFIIFYIVLCIYVSFNIYFLSYVKRGVQGIVDEWTTDHDVLKAIEPKRKAHFALLVAANVLNVIFAHLGILCYIMDTDFATFLLGLLMANAILYMIVYIIMKLVHHEKLCLQAAVFGILGLATWIGATYFFVNNSTMWTVTPAESRKYNKHCVMLDFYDFHDIWHMLSAGALFFSFMLLLSLDDDLVNTSQSKIVVF</sequence>
<keyword evidence="7" id="KW-0325">Glycoprotein</keyword>
<evidence type="ECO:0000256" key="8">
    <source>
        <dbReference type="SAM" id="Phobius"/>
    </source>
</evidence>
<organism evidence="10 11">
    <name type="scientific">Ignelater luminosus</name>
    <name type="common">Cucubano</name>
    <name type="synonym">Pyrophorus luminosus</name>
    <dbReference type="NCBI Taxonomy" id="2038154"/>
    <lineage>
        <taxon>Eukaryota</taxon>
        <taxon>Metazoa</taxon>
        <taxon>Ecdysozoa</taxon>
        <taxon>Arthropoda</taxon>
        <taxon>Hexapoda</taxon>
        <taxon>Insecta</taxon>
        <taxon>Pterygota</taxon>
        <taxon>Neoptera</taxon>
        <taxon>Endopterygota</taxon>
        <taxon>Coleoptera</taxon>
        <taxon>Polyphaga</taxon>
        <taxon>Elateriformia</taxon>
        <taxon>Elateroidea</taxon>
        <taxon>Elateridae</taxon>
        <taxon>Agrypninae</taxon>
        <taxon>Pyrophorini</taxon>
        <taxon>Ignelater</taxon>
    </lineage>
</organism>
<keyword evidence="3 8" id="KW-0812">Transmembrane</keyword>
<feature type="transmembrane region" description="Helical" evidence="8">
    <location>
        <begin position="632"/>
        <end position="654"/>
    </location>
</feature>
<reference evidence="10" key="1">
    <citation type="submission" date="2019-08" db="EMBL/GenBank/DDBJ databases">
        <title>The genome of the North American firefly Photinus pyralis.</title>
        <authorList>
            <consortium name="Photinus pyralis genome working group"/>
            <person name="Fallon T.R."/>
            <person name="Sander Lower S.E."/>
            <person name="Weng J.-K."/>
        </authorList>
    </citation>
    <scope>NUCLEOTIDE SEQUENCE</scope>
    <source>
        <strain evidence="10">TRF0915ILg1</strain>
        <tissue evidence="10">Whole body</tissue>
    </source>
</reference>